<accession>A0ABS6GYQ2</accession>
<proteinExistence type="predicted"/>
<comment type="caution">
    <text evidence="1">The sequence shown here is derived from an EMBL/GenBank/DDBJ whole genome shotgun (WGS) entry which is preliminary data.</text>
</comment>
<name>A0ABS6GYQ2_MAMLE</name>
<gene>
    <name evidence="1" type="ORF">KQ656_11480</name>
</gene>
<feature type="non-terminal residue" evidence="1">
    <location>
        <position position="1"/>
    </location>
</feature>
<evidence type="ECO:0000313" key="1">
    <source>
        <dbReference type="EMBL" id="MBU6114587.1"/>
    </source>
</evidence>
<evidence type="ECO:0000313" key="2">
    <source>
        <dbReference type="Proteomes" id="UP000770161"/>
    </source>
</evidence>
<sequence length="181" mass="21706">IAEFLIPYFYEVGLRSQVRTNEAQVETTIEKNTNLFIRKLEKLYKESEEMNEQAFYQNIIDQTEGNWQYFDDNQIEFTGLSRFEDITIIIDKDTEMAAEWFVQKVQNSNIVNVIGRPTKGDLSYMDLVEEKIDQRFLLSYPVYNLKRKNYDSMVYPNELIEWSKRHALYDYDIKFAINNRC</sequence>
<organism evidence="1 2">
    <name type="scientific">Mammaliicoccus lentus</name>
    <name type="common">Staphylococcus lentus</name>
    <dbReference type="NCBI Taxonomy" id="42858"/>
    <lineage>
        <taxon>Bacteria</taxon>
        <taxon>Bacillati</taxon>
        <taxon>Bacillota</taxon>
        <taxon>Bacilli</taxon>
        <taxon>Bacillales</taxon>
        <taxon>Staphylococcaceae</taxon>
        <taxon>Mammaliicoccus</taxon>
    </lineage>
</organism>
<reference evidence="1 2" key="1">
    <citation type="submission" date="2021-06" db="EMBL/GenBank/DDBJ databases">
        <title>Staphylococcus lentus K169 genome sequencing.</title>
        <authorList>
            <person name="Sundareshan S."/>
            <person name="Akhila D.S."/>
            <person name="Prachi D."/>
            <person name="Sivakumar R."/>
            <person name="Rajendhran J."/>
            <person name="Isloor S."/>
            <person name="Hegde N.R."/>
        </authorList>
    </citation>
    <scope>NUCLEOTIDE SEQUENCE [LARGE SCALE GENOMIC DNA]</scope>
    <source>
        <strain evidence="1 2">K169</strain>
    </source>
</reference>
<dbReference type="SUPFAM" id="SSF52096">
    <property type="entry name" value="ClpP/crotonase"/>
    <property type="match status" value="1"/>
</dbReference>
<dbReference type="Gene3D" id="3.90.226.10">
    <property type="entry name" value="2-enoyl-CoA Hydratase, Chain A, domain 1"/>
    <property type="match status" value="1"/>
</dbReference>
<dbReference type="InterPro" id="IPR029045">
    <property type="entry name" value="ClpP/crotonase-like_dom_sf"/>
</dbReference>
<dbReference type="EMBL" id="JAHLZN010000029">
    <property type="protein sequence ID" value="MBU6114587.1"/>
    <property type="molecule type" value="Genomic_DNA"/>
</dbReference>
<dbReference type="Proteomes" id="UP000770161">
    <property type="component" value="Unassembled WGS sequence"/>
</dbReference>
<protein>
    <submittedName>
        <fullName evidence="1">Uncharacterized protein</fullName>
    </submittedName>
</protein>
<keyword evidence="2" id="KW-1185">Reference proteome</keyword>